<dbReference type="Proteomes" id="UP000325372">
    <property type="component" value="Unassembled WGS sequence"/>
</dbReference>
<dbReference type="EMBL" id="VYXP01000002">
    <property type="protein sequence ID" value="KAA9133447.1"/>
    <property type="molecule type" value="Genomic_DNA"/>
</dbReference>
<evidence type="ECO:0000313" key="2">
    <source>
        <dbReference type="Proteomes" id="UP000325372"/>
    </source>
</evidence>
<sequence>MKIKVREQGKPNAEIRYVDVIQGFNSYYDGKMTRKMKALPEYRLADTGEDVNEQKDGTFIGITSKQVFERA</sequence>
<accession>A0A5N0TH38</accession>
<comment type="caution">
    <text evidence="1">The sequence shown here is derived from an EMBL/GenBank/DDBJ whole genome shotgun (WGS) entry which is preliminary data.</text>
</comment>
<dbReference type="AlphaFoldDB" id="A0A5N0TH38"/>
<protein>
    <submittedName>
        <fullName evidence="1">Uncharacterized protein</fullName>
    </submittedName>
</protein>
<name>A0A5N0TH38_9GAMM</name>
<reference evidence="1 2" key="1">
    <citation type="submission" date="2019-09" db="EMBL/GenBank/DDBJ databases">
        <title>Wenzhouxiangella sp. Genome sequencing and assembly.</title>
        <authorList>
            <person name="Zhang R."/>
        </authorList>
    </citation>
    <scope>NUCLEOTIDE SEQUENCE [LARGE SCALE GENOMIC DNA]</scope>
    <source>
        <strain evidence="1 2">W260</strain>
    </source>
</reference>
<organism evidence="1 2">
    <name type="scientific">Marinihelvus fidelis</name>
    <dbReference type="NCBI Taxonomy" id="2613842"/>
    <lineage>
        <taxon>Bacteria</taxon>
        <taxon>Pseudomonadati</taxon>
        <taxon>Pseudomonadota</taxon>
        <taxon>Gammaproteobacteria</taxon>
        <taxon>Chromatiales</taxon>
        <taxon>Wenzhouxiangellaceae</taxon>
        <taxon>Marinihelvus</taxon>
    </lineage>
</organism>
<proteinExistence type="predicted"/>
<keyword evidence="2" id="KW-1185">Reference proteome</keyword>
<gene>
    <name evidence="1" type="ORF">F3N42_03600</name>
</gene>
<dbReference type="RefSeq" id="WP_150863008.1">
    <property type="nucleotide sequence ID" value="NZ_VYXP01000002.1"/>
</dbReference>
<evidence type="ECO:0000313" key="1">
    <source>
        <dbReference type="EMBL" id="KAA9133447.1"/>
    </source>
</evidence>